<sequence length="188" mass="21372">EKKEGADRERTDRIREQEAENRLGPRHREMVAIRQMLKQRGLALHEVSQPAGHSLVQSTEKLRQQTSEYMRSHREEFLPFLTHPDTGDALTEEQFERYCDKTASLPVWGGQVELRALSESLQLPIQVLQAESEPMVIGDCSQEKPLTVVYHRHIFRLGEHYNSVTAAPAAAEGGKKDEEEAEEAEALS</sequence>
<reference evidence="4 5" key="1">
    <citation type="submission" date="2019-01" db="EMBL/GenBank/DDBJ databases">
        <title>A draft genome assembly of the solar-powered sea slug Elysia chlorotica.</title>
        <authorList>
            <person name="Cai H."/>
            <person name="Li Q."/>
            <person name="Fang X."/>
            <person name="Li J."/>
            <person name="Curtis N.E."/>
            <person name="Altenburger A."/>
            <person name="Shibata T."/>
            <person name="Feng M."/>
            <person name="Maeda T."/>
            <person name="Schwartz J.A."/>
            <person name="Shigenobu S."/>
            <person name="Lundholm N."/>
            <person name="Nishiyama T."/>
            <person name="Yang H."/>
            <person name="Hasebe M."/>
            <person name="Li S."/>
            <person name="Pierce S.K."/>
            <person name="Wang J."/>
        </authorList>
    </citation>
    <scope>NUCLEOTIDE SEQUENCE [LARGE SCALE GENOMIC DNA]</scope>
    <source>
        <strain evidence="4">EC2010</strain>
        <tissue evidence="4">Whole organism of an adult</tissue>
    </source>
</reference>
<evidence type="ECO:0000256" key="1">
    <source>
        <dbReference type="ARBA" id="ARBA00022801"/>
    </source>
</evidence>
<dbReference type="GO" id="GO:0016579">
    <property type="term" value="P:protein deubiquitination"/>
    <property type="evidence" value="ECO:0007669"/>
    <property type="project" value="TreeGrafter"/>
</dbReference>
<comment type="caution">
    <text evidence="4">The sequence shown here is derived from an EMBL/GenBank/DDBJ whole genome shotgun (WGS) entry which is preliminary data.</text>
</comment>
<name>A0A433TZK7_ELYCH</name>
<feature type="region of interest" description="Disordered" evidence="2">
    <location>
        <begin position="166"/>
        <end position="188"/>
    </location>
</feature>
<evidence type="ECO:0000259" key="3">
    <source>
        <dbReference type="PROSITE" id="PS50802"/>
    </source>
</evidence>
<dbReference type="STRING" id="188477.A0A433TZK7"/>
<feature type="domain" description="OTU" evidence="3">
    <location>
        <begin position="44"/>
        <end position="167"/>
    </location>
</feature>
<dbReference type="InterPro" id="IPR003323">
    <property type="entry name" value="OTU_dom"/>
</dbReference>
<accession>A0A433TZK7</accession>
<dbReference type="OrthoDB" id="415023at2759"/>
<dbReference type="Pfam" id="PF02338">
    <property type="entry name" value="OTU"/>
    <property type="match status" value="1"/>
</dbReference>
<evidence type="ECO:0000313" key="4">
    <source>
        <dbReference type="EMBL" id="RUS87019.1"/>
    </source>
</evidence>
<feature type="region of interest" description="Disordered" evidence="2">
    <location>
        <begin position="1"/>
        <end position="26"/>
    </location>
</feature>
<organism evidence="4 5">
    <name type="scientific">Elysia chlorotica</name>
    <name type="common">Eastern emerald elysia</name>
    <name type="synonym">Sea slug</name>
    <dbReference type="NCBI Taxonomy" id="188477"/>
    <lineage>
        <taxon>Eukaryota</taxon>
        <taxon>Metazoa</taxon>
        <taxon>Spiralia</taxon>
        <taxon>Lophotrochozoa</taxon>
        <taxon>Mollusca</taxon>
        <taxon>Gastropoda</taxon>
        <taxon>Heterobranchia</taxon>
        <taxon>Euthyneura</taxon>
        <taxon>Panpulmonata</taxon>
        <taxon>Sacoglossa</taxon>
        <taxon>Placobranchoidea</taxon>
        <taxon>Plakobranchidae</taxon>
        <taxon>Elysia</taxon>
    </lineage>
</organism>
<dbReference type="EMBL" id="RQTK01000122">
    <property type="protein sequence ID" value="RUS87019.1"/>
    <property type="molecule type" value="Genomic_DNA"/>
</dbReference>
<keyword evidence="5" id="KW-1185">Reference proteome</keyword>
<dbReference type="PROSITE" id="PS50802">
    <property type="entry name" value="OTU"/>
    <property type="match status" value="1"/>
</dbReference>
<dbReference type="InterPro" id="IPR038765">
    <property type="entry name" value="Papain-like_cys_pep_sf"/>
</dbReference>
<dbReference type="Proteomes" id="UP000271974">
    <property type="component" value="Unassembled WGS sequence"/>
</dbReference>
<dbReference type="InterPro" id="IPR049772">
    <property type="entry name" value="OTU_OTUD6"/>
</dbReference>
<keyword evidence="1" id="KW-0378">Hydrolase</keyword>
<dbReference type="GO" id="GO:0004843">
    <property type="term" value="F:cysteine-type deubiquitinase activity"/>
    <property type="evidence" value="ECO:0007669"/>
    <property type="project" value="TreeGrafter"/>
</dbReference>
<feature type="compositionally biased region" description="Acidic residues" evidence="2">
    <location>
        <begin position="179"/>
        <end position="188"/>
    </location>
</feature>
<dbReference type="CDD" id="cd22761">
    <property type="entry name" value="OTU_OTUD6"/>
    <property type="match status" value="1"/>
</dbReference>
<feature type="non-terminal residue" evidence="4">
    <location>
        <position position="1"/>
    </location>
</feature>
<protein>
    <recommendedName>
        <fullName evidence="3">OTU domain-containing protein</fullName>
    </recommendedName>
</protein>
<dbReference type="SUPFAM" id="SSF54001">
    <property type="entry name" value="Cysteine proteinases"/>
    <property type="match status" value="1"/>
</dbReference>
<evidence type="ECO:0000256" key="2">
    <source>
        <dbReference type="SAM" id="MobiDB-lite"/>
    </source>
</evidence>
<dbReference type="PANTHER" id="PTHR12419">
    <property type="entry name" value="OTU DOMAIN CONTAINING PROTEIN"/>
    <property type="match status" value="1"/>
</dbReference>
<dbReference type="PANTHER" id="PTHR12419:SF10">
    <property type="entry name" value="DEUBIQUITINASE OTUD6B"/>
    <property type="match status" value="1"/>
</dbReference>
<dbReference type="Gene3D" id="3.90.70.80">
    <property type="match status" value="1"/>
</dbReference>
<dbReference type="InterPro" id="IPR050704">
    <property type="entry name" value="Peptidase_C85-like"/>
</dbReference>
<gene>
    <name evidence="4" type="ORF">EGW08_005257</name>
</gene>
<dbReference type="AlphaFoldDB" id="A0A433TZK7"/>
<evidence type="ECO:0000313" key="5">
    <source>
        <dbReference type="Proteomes" id="UP000271974"/>
    </source>
</evidence>
<proteinExistence type="predicted"/>